<accession>A0A0K2U416</accession>
<sequence length="37" mass="4410">MKYKTKYSLTLFYNTFNVSRNLSLKTTTEKSPKMNCK</sequence>
<dbReference type="EMBL" id="HACA01015326">
    <property type="protein sequence ID" value="CDW32687.1"/>
    <property type="molecule type" value="Transcribed_RNA"/>
</dbReference>
<evidence type="ECO:0000313" key="1">
    <source>
        <dbReference type="EMBL" id="CDW32687.1"/>
    </source>
</evidence>
<name>A0A0K2U416_LEPSM</name>
<reference evidence="1" key="1">
    <citation type="submission" date="2014-05" db="EMBL/GenBank/DDBJ databases">
        <authorList>
            <person name="Chronopoulou M."/>
        </authorList>
    </citation>
    <scope>NUCLEOTIDE SEQUENCE</scope>
    <source>
        <tissue evidence="1">Whole organism</tissue>
    </source>
</reference>
<organism evidence="1">
    <name type="scientific">Lepeophtheirus salmonis</name>
    <name type="common">Salmon louse</name>
    <name type="synonym">Caligus salmonis</name>
    <dbReference type="NCBI Taxonomy" id="72036"/>
    <lineage>
        <taxon>Eukaryota</taxon>
        <taxon>Metazoa</taxon>
        <taxon>Ecdysozoa</taxon>
        <taxon>Arthropoda</taxon>
        <taxon>Crustacea</taxon>
        <taxon>Multicrustacea</taxon>
        <taxon>Hexanauplia</taxon>
        <taxon>Copepoda</taxon>
        <taxon>Siphonostomatoida</taxon>
        <taxon>Caligidae</taxon>
        <taxon>Lepeophtheirus</taxon>
    </lineage>
</organism>
<proteinExistence type="predicted"/>
<dbReference type="AlphaFoldDB" id="A0A0K2U416"/>
<protein>
    <submittedName>
        <fullName evidence="1">Uncharacterized protein</fullName>
    </submittedName>
</protein>